<feature type="compositionally biased region" description="Basic residues" evidence="5">
    <location>
        <begin position="1266"/>
        <end position="1281"/>
    </location>
</feature>
<comment type="caution">
    <text evidence="7">The sequence shown here is derived from an EMBL/GenBank/DDBJ whole genome shotgun (WGS) entry which is preliminary data.</text>
</comment>
<feature type="repeat" description="TPR" evidence="4">
    <location>
        <begin position="1004"/>
        <end position="1037"/>
    </location>
</feature>
<dbReference type="CDD" id="cd15466">
    <property type="entry name" value="CLU-central"/>
    <property type="match status" value="1"/>
</dbReference>
<dbReference type="InterPro" id="IPR025697">
    <property type="entry name" value="CLU_dom"/>
</dbReference>
<organism evidence="7 8">
    <name type="scientific">Pleurostoma richardsiae</name>
    <dbReference type="NCBI Taxonomy" id="41990"/>
    <lineage>
        <taxon>Eukaryota</taxon>
        <taxon>Fungi</taxon>
        <taxon>Dikarya</taxon>
        <taxon>Ascomycota</taxon>
        <taxon>Pezizomycotina</taxon>
        <taxon>Sordariomycetes</taxon>
        <taxon>Sordariomycetidae</taxon>
        <taxon>Calosphaeriales</taxon>
        <taxon>Pleurostomataceae</taxon>
        <taxon>Pleurostoma</taxon>
    </lineage>
</organism>
<evidence type="ECO:0000259" key="6">
    <source>
        <dbReference type="PROSITE" id="PS51823"/>
    </source>
</evidence>
<dbReference type="Pfam" id="PF13374">
    <property type="entry name" value="TPR_10"/>
    <property type="match status" value="2"/>
</dbReference>
<keyword evidence="8" id="KW-1185">Reference proteome</keyword>
<feature type="domain" description="Clu" evidence="6">
    <location>
        <begin position="329"/>
        <end position="573"/>
    </location>
</feature>
<evidence type="ECO:0000256" key="4">
    <source>
        <dbReference type="PROSITE-ProRule" id="PRU00339"/>
    </source>
</evidence>
<feature type="region of interest" description="Disordered" evidence="5">
    <location>
        <begin position="1212"/>
        <end position="1232"/>
    </location>
</feature>
<keyword evidence="2 4" id="KW-0802">TPR repeat</keyword>
<dbReference type="InterPro" id="IPR033646">
    <property type="entry name" value="CLU-central"/>
</dbReference>
<dbReference type="PANTHER" id="PTHR12601:SF6">
    <property type="entry name" value="CLUSTERED MITOCHONDRIA PROTEIN HOMOLOG"/>
    <property type="match status" value="1"/>
</dbReference>
<protein>
    <recommendedName>
        <fullName evidence="3">Clustered mitochondria protein homolog</fullName>
    </recommendedName>
    <alternativeName>
        <fullName evidence="3">Protein TIF31 homolog</fullName>
    </alternativeName>
</protein>
<dbReference type="Gene3D" id="1.25.40.10">
    <property type="entry name" value="Tetratricopeptide repeat domain"/>
    <property type="match status" value="2"/>
</dbReference>
<evidence type="ECO:0000256" key="5">
    <source>
        <dbReference type="SAM" id="MobiDB-lite"/>
    </source>
</evidence>
<dbReference type="SUPFAM" id="SSF103107">
    <property type="entry name" value="Hypothetical protein c14orf129, hspc210"/>
    <property type="match status" value="1"/>
</dbReference>
<dbReference type="InterPro" id="IPR027523">
    <property type="entry name" value="CLU_prot"/>
</dbReference>
<dbReference type="Pfam" id="PF13236">
    <property type="entry name" value="CLU"/>
    <property type="match status" value="1"/>
</dbReference>
<name>A0AA38SAG9_9PEZI</name>
<keyword evidence="3" id="KW-0694">RNA-binding</keyword>
<dbReference type="InterPro" id="IPR023231">
    <property type="entry name" value="GSKIP_dom_sf"/>
</dbReference>
<dbReference type="InterPro" id="IPR011990">
    <property type="entry name" value="TPR-like_helical_dom_sf"/>
</dbReference>
<dbReference type="GO" id="GO:0007005">
    <property type="term" value="P:mitochondrion organization"/>
    <property type="evidence" value="ECO:0007669"/>
    <property type="project" value="UniProtKB-UniRule"/>
</dbReference>
<dbReference type="FunFam" id="1.25.40.10:FF:000293">
    <property type="entry name" value="Clustered mitochondria protein homolog"/>
    <property type="match status" value="1"/>
</dbReference>
<dbReference type="Proteomes" id="UP001174694">
    <property type="component" value="Unassembled WGS sequence"/>
</dbReference>
<dbReference type="SUPFAM" id="SSF48452">
    <property type="entry name" value="TPR-like"/>
    <property type="match status" value="2"/>
</dbReference>
<keyword evidence="1 3" id="KW-0963">Cytoplasm</keyword>
<evidence type="ECO:0000313" key="8">
    <source>
        <dbReference type="Proteomes" id="UP001174694"/>
    </source>
</evidence>
<dbReference type="PROSITE" id="PS50005">
    <property type="entry name" value="TPR"/>
    <property type="match status" value="1"/>
</dbReference>
<comment type="subunit">
    <text evidence="3">May associate with the eukaryotic translation initiation factor 3 (eIF-3) complex.</text>
</comment>
<dbReference type="InterPro" id="IPR019734">
    <property type="entry name" value="TPR_rpt"/>
</dbReference>
<feature type="region of interest" description="Disordered" evidence="5">
    <location>
        <begin position="893"/>
        <end position="926"/>
    </location>
</feature>
<evidence type="ECO:0000256" key="2">
    <source>
        <dbReference type="ARBA" id="ARBA00022803"/>
    </source>
</evidence>
<feature type="region of interest" description="Disordered" evidence="5">
    <location>
        <begin position="1"/>
        <end position="37"/>
    </location>
</feature>
<dbReference type="EMBL" id="JANBVO010000004">
    <property type="protein sequence ID" value="KAJ9154797.1"/>
    <property type="molecule type" value="Genomic_DNA"/>
</dbReference>
<accession>A0AA38SAG9</accession>
<dbReference type="PANTHER" id="PTHR12601">
    <property type="entry name" value="EUKARYOTIC TRANSLATION INITIATION FACTOR 3 SUBUNIT EIF-3"/>
    <property type="match status" value="1"/>
</dbReference>
<gene>
    <name evidence="3" type="primary">CLU1</name>
    <name evidence="3" type="synonym">TIF31</name>
    <name evidence="7" type="ORF">NKR23_g2324</name>
</gene>
<feature type="region of interest" description="Disordered" evidence="5">
    <location>
        <begin position="622"/>
        <end position="661"/>
    </location>
</feature>
<dbReference type="InterPro" id="IPR028275">
    <property type="entry name" value="CLU_N"/>
</dbReference>
<dbReference type="Pfam" id="PF12807">
    <property type="entry name" value="eIF3_p135"/>
    <property type="match status" value="1"/>
</dbReference>
<comment type="function">
    <text evidence="3">mRNA-binding protein involved in proper cytoplasmic distribution of mitochondria.</text>
</comment>
<dbReference type="HAMAP" id="MF_03013">
    <property type="entry name" value="CLU"/>
    <property type="match status" value="1"/>
</dbReference>
<proteinExistence type="inferred from homology"/>
<dbReference type="Pfam" id="PF13424">
    <property type="entry name" value="TPR_12"/>
    <property type="match status" value="1"/>
</dbReference>
<feature type="region of interest" description="Disordered" evidence="5">
    <location>
        <begin position="1253"/>
        <end position="1281"/>
    </location>
</feature>
<dbReference type="GO" id="GO:0048312">
    <property type="term" value="P:intracellular distribution of mitochondria"/>
    <property type="evidence" value="ECO:0007669"/>
    <property type="project" value="TreeGrafter"/>
</dbReference>
<dbReference type="Pfam" id="PF15044">
    <property type="entry name" value="CLU_N"/>
    <property type="match status" value="1"/>
</dbReference>
<dbReference type="Gene3D" id="3.30.2280.10">
    <property type="entry name" value="Hypothetical protein (hspc210)"/>
    <property type="match status" value="1"/>
</dbReference>
<dbReference type="PROSITE" id="PS51823">
    <property type="entry name" value="CLU"/>
    <property type="match status" value="1"/>
</dbReference>
<evidence type="ECO:0000256" key="3">
    <source>
        <dbReference type="HAMAP-Rule" id="MF_03013"/>
    </source>
</evidence>
<dbReference type="GO" id="GO:0005737">
    <property type="term" value="C:cytoplasm"/>
    <property type="evidence" value="ECO:0007669"/>
    <property type="project" value="UniProtKB-SubCell"/>
</dbReference>
<sequence length="1281" mass="141744">MAQATNGTSPAEKPAQEENVQPNGTEVAPVAGEEAEQAQDDATFPLTIVLPHEPGQLHILVSPSEQVHEVRQSIIELPVAFQYSCFHLEFNGERINDFVQISDVSGLAAGSEVRLVEDPYTEKEARIHMIRVRELIGAAGDRTDTIQGVLAGLSLFDKVATEVDKEKAEDKANPAPVEEYDFSAPPSLSMLLPEETEPAPKTVKAISLSPWNPPPAHLRQKGHLLYLIVTTNEGEQYQITAHVGGFYVNKSSNSKFDPSPRAAPKGHAAHSLLSLIEELSPSFAASFAQLQEFTNRREPLATFQITHAIPAAPWQVPSPSSSALTHSPDITRTQESFLISGVENTDTLRDWNEEFQSAKELPKDTVQDRVFRERLLSKLYADYNDAATRGAVLVARGEVAPINPTEVKDAQIFVYNNVFFSFGADGVGTFTTEGGEEAAKVATAKDVMGIKLVNQLDIEGLYTPGTVVIDYLGKRIVGQSIVPGIFKQREPGENQLDYGAVDGKDVVAANDKFVPVFEKLSQALKVKKHAVWDKEGKRFDLEASVETKGLLGADGRKYVLDLYRITPLDISWMEENNLQDGTMEGSDYPHRMTVLRPELVELFGRYKMREWVSAELAKRADAKKDDKAIEEKTTEETEPSSKEVTKKEGDDTQEKAEAEKDDRIDVTDFKFALNPDVFSGQVPQTDAEKQEMEADELEVRAACAYLRETAIPDLLHDLKESDISFPMDGRSLSRLLHKRGINLRYLGKLASLSEGTRLQCMREICVREMVVRSFKHVASTYLKNLPLPLTSACIAHLLNCLLGSSLNPKPTAEIDSSIRALYDDVDLAFESVTPESLREEIQTETHRRFRYQLEPDWHTEIKHLQVLREISLKLGIQLQSKTFAFTAEAADKAPAATETPINGQVNGEKTNGESKKKKKKNARDGSPASIASLTVVPHTFSADDVINVVPIIKDSSPRSTLAEEALEAGKISLAQNQKKLGQELLLESLSLHEQIYGILHPEVAQVYHTLSMLYYQLEEKEAAVELARKAVIVSERTVGVDSQETLLDYLNLSLFLHQLGDSKTALEYAKHALDLWKIIYGPDHPDTITTINNAAVMLQHLKAYHESRRWFEESLRVCEKVFGKQSVNSATLLFQLAQALALDHEPREAVNRMRESYNIFLQELGPADKNTKEAEGWLEQLTQNAVSIAKHAKDVQARRLRAGIRFTPRSTSLGSTTAGASLSGAAKTSEVDAKPAIDSRSIDELIKFIEGTDKQKKSAGAGGKKNAARKNPKARRNGAVA</sequence>
<comment type="similarity">
    <text evidence="3">Belongs to the CLU family.</text>
</comment>
<feature type="compositionally biased region" description="Low complexity" evidence="5">
    <location>
        <begin position="1212"/>
        <end position="1228"/>
    </location>
</feature>
<evidence type="ECO:0000256" key="1">
    <source>
        <dbReference type="ARBA" id="ARBA00022490"/>
    </source>
</evidence>
<dbReference type="FunFam" id="3.30.2280.10:FF:000002">
    <property type="entry name" value="Clustered mitochondria protein homolog"/>
    <property type="match status" value="1"/>
</dbReference>
<reference evidence="7" key="1">
    <citation type="submission" date="2022-07" db="EMBL/GenBank/DDBJ databases">
        <title>Fungi with potential for degradation of polypropylene.</title>
        <authorList>
            <person name="Gostincar C."/>
        </authorList>
    </citation>
    <scope>NUCLEOTIDE SEQUENCE</scope>
    <source>
        <strain evidence="7">EXF-13308</strain>
    </source>
</reference>
<comment type="subcellular location">
    <subcellularLocation>
        <location evidence="3">Cytoplasm</location>
    </subcellularLocation>
</comment>
<dbReference type="GO" id="GO:0003729">
    <property type="term" value="F:mRNA binding"/>
    <property type="evidence" value="ECO:0007669"/>
    <property type="project" value="TreeGrafter"/>
</dbReference>
<evidence type="ECO:0000313" key="7">
    <source>
        <dbReference type="EMBL" id="KAJ9154797.1"/>
    </source>
</evidence>